<organism evidence="1 2">
    <name type="scientific">Meganyctiphanes norvegica</name>
    <name type="common">Northern krill</name>
    <name type="synonym">Thysanopoda norvegica</name>
    <dbReference type="NCBI Taxonomy" id="48144"/>
    <lineage>
        <taxon>Eukaryota</taxon>
        <taxon>Metazoa</taxon>
        <taxon>Ecdysozoa</taxon>
        <taxon>Arthropoda</taxon>
        <taxon>Crustacea</taxon>
        <taxon>Multicrustacea</taxon>
        <taxon>Malacostraca</taxon>
        <taxon>Eumalacostraca</taxon>
        <taxon>Eucarida</taxon>
        <taxon>Euphausiacea</taxon>
        <taxon>Euphausiidae</taxon>
        <taxon>Meganyctiphanes</taxon>
    </lineage>
</organism>
<evidence type="ECO:0000313" key="1">
    <source>
        <dbReference type="EMBL" id="CAL4157465.1"/>
    </source>
</evidence>
<dbReference type="Proteomes" id="UP001497623">
    <property type="component" value="Unassembled WGS sequence"/>
</dbReference>
<evidence type="ECO:0000313" key="2">
    <source>
        <dbReference type="Proteomes" id="UP001497623"/>
    </source>
</evidence>
<comment type="caution">
    <text evidence="1">The sequence shown here is derived from an EMBL/GenBank/DDBJ whole genome shotgun (WGS) entry which is preliminary data.</text>
</comment>
<gene>
    <name evidence="1" type="ORF">MNOR_LOCUS31925</name>
</gene>
<feature type="non-terminal residue" evidence="1">
    <location>
        <position position="1"/>
    </location>
</feature>
<dbReference type="EMBL" id="CAXKWB010042236">
    <property type="protein sequence ID" value="CAL4157465.1"/>
    <property type="molecule type" value="Genomic_DNA"/>
</dbReference>
<evidence type="ECO:0008006" key="3">
    <source>
        <dbReference type="Google" id="ProtNLM"/>
    </source>
</evidence>
<keyword evidence="2" id="KW-1185">Reference proteome</keyword>
<name>A0AAV2S166_MEGNR</name>
<sequence length="111" mass="12424">GVTHYSDMDYECTLLVTMPGNYDMYVVTATFENPSLIFETRGCKGDRLTYTPSAGGPNNFYCGDISETSFKEMTVFDGPKTFSLTWTSVNDGHTDVGWNITFKGFDVQGRR</sequence>
<dbReference type="AlphaFoldDB" id="A0AAV2S166"/>
<proteinExistence type="predicted"/>
<reference evidence="1 2" key="1">
    <citation type="submission" date="2024-05" db="EMBL/GenBank/DDBJ databases">
        <authorList>
            <person name="Wallberg A."/>
        </authorList>
    </citation>
    <scope>NUCLEOTIDE SEQUENCE [LARGE SCALE GENOMIC DNA]</scope>
</reference>
<accession>A0AAV2S166</accession>
<protein>
    <recommendedName>
        <fullName evidence="3">CUB domain-containing protein</fullName>
    </recommendedName>
</protein>